<evidence type="ECO:0008006" key="4">
    <source>
        <dbReference type="Google" id="ProtNLM"/>
    </source>
</evidence>
<organism evidence="2 3">
    <name type="scientific">Hymenobacter monticola</name>
    <dbReference type="NCBI Taxonomy" id="1705399"/>
    <lineage>
        <taxon>Bacteria</taxon>
        <taxon>Pseudomonadati</taxon>
        <taxon>Bacteroidota</taxon>
        <taxon>Cytophagia</taxon>
        <taxon>Cytophagales</taxon>
        <taxon>Hymenobacteraceae</taxon>
        <taxon>Hymenobacter</taxon>
    </lineage>
</organism>
<sequence>MKKFTLDLRTVFCAGLLAAPGLAHAQAPTWQWAAAPSAIVDDNTGFGGSSISAVAQDAFGNTVVAGSFYGTFTLGNTTLTSAGYNDIFVAKISPTGQWLQAVRAGGAGQDGAATLELDAAGNALVGGSFGNLAPGATAAFGPITLLSAGNADAFVATLSTTGQWTQAVRAGGTGADYVADLVPDGTGNVLVVGSIVGAGNLGSYAFNGPAGAMQLFVARLNLGTGTWTLLNQGTPPYGAQPSAIALDAAGNAVVAGRCGSGITFGNTTLTSNRGEGTFVARLNTSSGQWTQAVAPVQSRNSAAPPTTINSLAVDAAGTVAVTGVLIETATFGNTVLTSAGSYDVFVAKLNAAGQWTQAVRAGGAANDIPYSVVFDTAGNAIVTGLFGPYGSFSPTFSADFGSNTITSDGQYDAFVATLSPGGQWLQAVRGGGGGSDIAGPTVVDAAGNITVAGYCSGPAAFGPYTLNTTSSYGMAYVARLSTNMLVTHATAPVPAEVFALAPNPAAGAVRLTWPEASSSARPAQLLDAMGREVRRQLLPARTTTATFDVTGLTPGLYMVRCGAATSRLQVQ</sequence>
<feature type="chain" id="PRO_5045542828" description="T9SS C-terminal target domain-containing protein" evidence="1">
    <location>
        <begin position="26"/>
        <end position="571"/>
    </location>
</feature>
<dbReference type="PANTHER" id="PTHR35580:SF1">
    <property type="entry name" value="PHYTASE-LIKE DOMAIN-CONTAINING PROTEIN"/>
    <property type="match status" value="1"/>
</dbReference>
<name>A0ABY4B6U9_9BACT</name>
<proteinExistence type="predicted"/>
<dbReference type="SUPFAM" id="SSF63829">
    <property type="entry name" value="Calcium-dependent phosphotriesterase"/>
    <property type="match status" value="1"/>
</dbReference>
<gene>
    <name evidence="2" type="ORF">MTP16_04395</name>
</gene>
<evidence type="ECO:0000313" key="3">
    <source>
        <dbReference type="Proteomes" id="UP000831390"/>
    </source>
</evidence>
<dbReference type="RefSeq" id="WP_243516262.1">
    <property type="nucleotide sequence ID" value="NZ_CP094534.1"/>
</dbReference>
<reference evidence="2 3" key="1">
    <citation type="submission" date="2022-03" db="EMBL/GenBank/DDBJ databases">
        <title>Hymenobactersp. isolated from the air.</title>
        <authorList>
            <person name="Won M."/>
            <person name="Kwon S.-W."/>
        </authorList>
    </citation>
    <scope>NUCLEOTIDE SEQUENCE [LARGE SCALE GENOMIC DNA]</scope>
    <source>
        <strain evidence="2 3">KACC 22596</strain>
    </source>
</reference>
<accession>A0ABY4B6U9</accession>
<dbReference type="Proteomes" id="UP000831390">
    <property type="component" value="Chromosome"/>
</dbReference>
<dbReference type="PANTHER" id="PTHR35580">
    <property type="entry name" value="CELL SURFACE GLYCOPROTEIN (S-LAYER PROTEIN)-LIKE PROTEIN"/>
    <property type="match status" value="1"/>
</dbReference>
<keyword evidence="3" id="KW-1185">Reference proteome</keyword>
<evidence type="ECO:0000313" key="2">
    <source>
        <dbReference type="EMBL" id="UOE34896.1"/>
    </source>
</evidence>
<dbReference type="EMBL" id="CP094534">
    <property type="protein sequence ID" value="UOE34896.1"/>
    <property type="molecule type" value="Genomic_DNA"/>
</dbReference>
<dbReference type="InterPro" id="IPR052918">
    <property type="entry name" value="Motility_Chemotaxis_Reg"/>
</dbReference>
<protein>
    <recommendedName>
        <fullName evidence="4">T9SS C-terminal target domain-containing protein</fullName>
    </recommendedName>
</protein>
<feature type="signal peptide" evidence="1">
    <location>
        <begin position="1"/>
        <end position="25"/>
    </location>
</feature>
<keyword evidence="1" id="KW-0732">Signal</keyword>
<evidence type="ECO:0000256" key="1">
    <source>
        <dbReference type="SAM" id="SignalP"/>
    </source>
</evidence>